<sequence length="231" mass="25446">MQSSLDRFVSSQSATFPPTISFTSQEIRDRKSAFVAHIVSVKDASQVGGAIAYVRGTHASRPPAHEVAAWRFMTPKPGMTGLGGEDDFEVVSAYDDDGEKWAGGRVLNIMKQTGVMDAIVIVSRWFGGIMLGPVRFTHIETCAAEVCKHFKLQEDLKDCRTMLSSLDDILADLRSEFTTLTGKPSTHKSMDYDSIDDLSKLRKLVVAREVAIKSIKMLIGKAKGQGERYAR</sequence>
<organism evidence="1 2">
    <name type="scientific">Thelephora ganbajun</name>
    <name type="common">Ganba fungus</name>
    <dbReference type="NCBI Taxonomy" id="370292"/>
    <lineage>
        <taxon>Eukaryota</taxon>
        <taxon>Fungi</taxon>
        <taxon>Dikarya</taxon>
        <taxon>Basidiomycota</taxon>
        <taxon>Agaricomycotina</taxon>
        <taxon>Agaricomycetes</taxon>
        <taxon>Thelephorales</taxon>
        <taxon>Thelephoraceae</taxon>
        <taxon>Thelephora</taxon>
    </lineage>
</organism>
<gene>
    <name evidence="1" type="ORF">BDM02DRAFT_1028327</name>
</gene>
<name>A0ACB6ZN25_THEGA</name>
<reference evidence="1" key="1">
    <citation type="submission" date="2019-10" db="EMBL/GenBank/DDBJ databases">
        <authorList>
            <consortium name="DOE Joint Genome Institute"/>
            <person name="Kuo A."/>
            <person name="Miyauchi S."/>
            <person name="Kiss E."/>
            <person name="Drula E."/>
            <person name="Kohler A."/>
            <person name="Sanchez-Garcia M."/>
            <person name="Andreopoulos B."/>
            <person name="Barry K.W."/>
            <person name="Bonito G."/>
            <person name="Buee M."/>
            <person name="Carver A."/>
            <person name="Chen C."/>
            <person name="Cichocki N."/>
            <person name="Clum A."/>
            <person name="Culley D."/>
            <person name="Crous P.W."/>
            <person name="Fauchery L."/>
            <person name="Girlanda M."/>
            <person name="Hayes R."/>
            <person name="Keri Z."/>
            <person name="Labutti K."/>
            <person name="Lipzen A."/>
            <person name="Lombard V."/>
            <person name="Magnuson J."/>
            <person name="Maillard F."/>
            <person name="Morin E."/>
            <person name="Murat C."/>
            <person name="Nolan M."/>
            <person name="Ohm R."/>
            <person name="Pangilinan J."/>
            <person name="Pereira M."/>
            <person name="Perotto S."/>
            <person name="Peter M."/>
            <person name="Riley R."/>
            <person name="Sitrit Y."/>
            <person name="Stielow B."/>
            <person name="Szollosi G."/>
            <person name="Zifcakova L."/>
            <person name="Stursova M."/>
            <person name="Spatafora J.W."/>
            <person name="Tedersoo L."/>
            <person name="Vaario L.-M."/>
            <person name="Yamada A."/>
            <person name="Yan M."/>
            <person name="Wang P."/>
            <person name="Xu J."/>
            <person name="Bruns T."/>
            <person name="Baldrian P."/>
            <person name="Vilgalys R."/>
            <person name="Henrissat B."/>
            <person name="Grigoriev I.V."/>
            <person name="Hibbett D."/>
            <person name="Nagy L.G."/>
            <person name="Martin F.M."/>
        </authorList>
    </citation>
    <scope>NUCLEOTIDE SEQUENCE</scope>
    <source>
        <strain evidence="1">P2</strain>
    </source>
</reference>
<proteinExistence type="predicted"/>
<evidence type="ECO:0000313" key="2">
    <source>
        <dbReference type="Proteomes" id="UP000886501"/>
    </source>
</evidence>
<protein>
    <submittedName>
        <fullName evidence="1">Ribosomal protein S5 domain 2-like protein</fullName>
    </submittedName>
</protein>
<keyword evidence="2" id="KW-1185">Reference proteome</keyword>
<evidence type="ECO:0000313" key="1">
    <source>
        <dbReference type="EMBL" id="KAF9650989.1"/>
    </source>
</evidence>
<comment type="caution">
    <text evidence="1">The sequence shown here is derived from an EMBL/GenBank/DDBJ whole genome shotgun (WGS) entry which is preliminary data.</text>
</comment>
<dbReference type="Proteomes" id="UP000886501">
    <property type="component" value="Unassembled WGS sequence"/>
</dbReference>
<dbReference type="EMBL" id="MU117979">
    <property type="protein sequence ID" value="KAF9650989.1"/>
    <property type="molecule type" value="Genomic_DNA"/>
</dbReference>
<reference evidence="1" key="2">
    <citation type="journal article" date="2020" name="Nat. Commun.">
        <title>Large-scale genome sequencing of mycorrhizal fungi provides insights into the early evolution of symbiotic traits.</title>
        <authorList>
            <person name="Miyauchi S."/>
            <person name="Kiss E."/>
            <person name="Kuo A."/>
            <person name="Drula E."/>
            <person name="Kohler A."/>
            <person name="Sanchez-Garcia M."/>
            <person name="Morin E."/>
            <person name="Andreopoulos B."/>
            <person name="Barry K.W."/>
            <person name="Bonito G."/>
            <person name="Buee M."/>
            <person name="Carver A."/>
            <person name="Chen C."/>
            <person name="Cichocki N."/>
            <person name="Clum A."/>
            <person name="Culley D."/>
            <person name="Crous P.W."/>
            <person name="Fauchery L."/>
            <person name="Girlanda M."/>
            <person name="Hayes R.D."/>
            <person name="Keri Z."/>
            <person name="LaButti K."/>
            <person name="Lipzen A."/>
            <person name="Lombard V."/>
            <person name="Magnuson J."/>
            <person name="Maillard F."/>
            <person name="Murat C."/>
            <person name="Nolan M."/>
            <person name="Ohm R.A."/>
            <person name="Pangilinan J."/>
            <person name="Pereira M.F."/>
            <person name="Perotto S."/>
            <person name="Peter M."/>
            <person name="Pfister S."/>
            <person name="Riley R."/>
            <person name="Sitrit Y."/>
            <person name="Stielow J.B."/>
            <person name="Szollosi G."/>
            <person name="Zifcakova L."/>
            <person name="Stursova M."/>
            <person name="Spatafora J.W."/>
            <person name="Tedersoo L."/>
            <person name="Vaario L.M."/>
            <person name="Yamada A."/>
            <person name="Yan M."/>
            <person name="Wang P."/>
            <person name="Xu J."/>
            <person name="Bruns T."/>
            <person name="Baldrian P."/>
            <person name="Vilgalys R."/>
            <person name="Dunand C."/>
            <person name="Henrissat B."/>
            <person name="Grigoriev I.V."/>
            <person name="Hibbett D."/>
            <person name="Nagy L.G."/>
            <person name="Martin F.M."/>
        </authorList>
    </citation>
    <scope>NUCLEOTIDE SEQUENCE</scope>
    <source>
        <strain evidence="1">P2</strain>
    </source>
</reference>
<accession>A0ACB6ZN25</accession>